<evidence type="ECO:0000313" key="8">
    <source>
        <dbReference type="RefSeq" id="XP_038986055.1"/>
    </source>
</evidence>
<dbReference type="RefSeq" id="XP_038986055.1">
    <property type="nucleotide sequence ID" value="XM_039130127.1"/>
</dbReference>
<dbReference type="Pfam" id="PF02485">
    <property type="entry name" value="Branch"/>
    <property type="match status" value="1"/>
</dbReference>
<evidence type="ECO:0000256" key="5">
    <source>
        <dbReference type="ARBA" id="ARBA00023180"/>
    </source>
</evidence>
<evidence type="ECO:0000256" key="4">
    <source>
        <dbReference type="ARBA" id="ARBA00023136"/>
    </source>
</evidence>
<evidence type="ECO:0000256" key="2">
    <source>
        <dbReference type="ARBA" id="ARBA00022676"/>
    </source>
</evidence>
<evidence type="ECO:0000256" key="6">
    <source>
        <dbReference type="SAM" id="Phobius"/>
    </source>
</evidence>
<dbReference type="KEGG" id="pda:120103694"/>
<dbReference type="GO" id="GO:0016757">
    <property type="term" value="F:glycosyltransferase activity"/>
    <property type="evidence" value="ECO:0007669"/>
    <property type="project" value="UniProtKB-KW"/>
</dbReference>
<dbReference type="RefSeq" id="XP_038986056.1">
    <property type="nucleotide sequence ID" value="XM_039130128.1"/>
</dbReference>
<dbReference type="PANTHER" id="PTHR31042">
    <property type="entry name" value="CORE-2/I-BRANCHING BETA-1,6-N-ACETYLGLUCOSAMINYLTRANSFERASE FAMILY PROTEIN-RELATED"/>
    <property type="match status" value="1"/>
</dbReference>
<keyword evidence="6" id="KW-0812">Transmembrane</keyword>
<keyword evidence="3" id="KW-0808">Transferase</keyword>
<keyword evidence="2" id="KW-0328">Glycosyltransferase</keyword>
<dbReference type="OrthoDB" id="191334at2759"/>
<keyword evidence="6" id="KW-1133">Transmembrane helix</keyword>
<evidence type="ECO:0000256" key="1">
    <source>
        <dbReference type="ARBA" id="ARBA00004606"/>
    </source>
</evidence>
<dbReference type="GO" id="GO:0016020">
    <property type="term" value="C:membrane"/>
    <property type="evidence" value="ECO:0007669"/>
    <property type="project" value="UniProtKB-SubCell"/>
</dbReference>
<dbReference type="AlphaFoldDB" id="A0A8B9AH61"/>
<keyword evidence="5" id="KW-0325">Glycoprotein</keyword>
<keyword evidence="7" id="KW-1185">Reference proteome</keyword>
<accession>A0A8B9AH61</accession>
<evidence type="ECO:0000313" key="9">
    <source>
        <dbReference type="RefSeq" id="XP_038986056.1"/>
    </source>
</evidence>
<gene>
    <name evidence="8 9" type="primary">LOC120103694</name>
</gene>
<feature type="transmembrane region" description="Helical" evidence="6">
    <location>
        <begin position="25"/>
        <end position="46"/>
    </location>
</feature>
<reference evidence="8 9" key="2">
    <citation type="submission" date="2025-04" db="UniProtKB">
        <authorList>
            <consortium name="RefSeq"/>
        </authorList>
    </citation>
    <scope>IDENTIFICATION</scope>
    <source>
        <tissue evidence="8 9">Young leaves</tissue>
    </source>
</reference>
<dbReference type="InterPro" id="IPR003406">
    <property type="entry name" value="Glyco_trans_14"/>
</dbReference>
<dbReference type="PANTHER" id="PTHR31042:SF131">
    <property type="entry name" value="CORE-2_I-BRANCHING BETA-1,6-N-ACETYLGLUCOSAMINYLTRANSFERASE FAMILY PROTEIN"/>
    <property type="match status" value="1"/>
</dbReference>
<organism evidence="7 9">
    <name type="scientific">Phoenix dactylifera</name>
    <name type="common">Date palm</name>
    <dbReference type="NCBI Taxonomy" id="42345"/>
    <lineage>
        <taxon>Eukaryota</taxon>
        <taxon>Viridiplantae</taxon>
        <taxon>Streptophyta</taxon>
        <taxon>Embryophyta</taxon>
        <taxon>Tracheophyta</taxon>
        <taxon>Spermatophyta</taxon>
        <taxon>Magnoliopsida</taxon>
        <taxon>Liliopsida</taxon>
        <taxon>Arecaceae</taxon>
        <taxon>Coryphoideae</taxon>
        <taxon>Phoeniceae</taxon>
        <taxon>Phoenix</taxon>
    </lineage>
</organism>
<evidence type="ECO:0000313" key="7">
    <source>
        <dbReference type="Proteomes" id="UP000228380"/>
    </source>
</evidence>
<dbReference type="InterPro" id="IPR044174">
    <property type="entry name" value="BC10-like"/>
</dbReference>
<sequence length="397" mass="45827">MKNQQQHHPPRLCMLSPSNSQLLQFLPNLLLFGLGLALGFISSFYLKTIPFPLQTSKLSLLSSPPSPPQRPPQPVLNLSLSSAHERVGLKGYVEPAKAMHDMTEEELLWRASMVPRIKDYPFDRVPKVAFLFLARGSLAFAPLWEKFFKGHEGLYSIYVHADPSFNESAPEGSVFHGRRVPSKLVRWGQLSMMEAERRLLANALLDFSNQRFILLSESCIPLFNFSTIYSYLINSTKTYVSSYDDPGPNGRGRYNIRMKPLVKLQQWRKGSQWFEVDRNLAIEIISDDKYFPVFKRYCKPSCYVDEHYLSTFVSMRFWWRNANRSLTWVDWSKRGPHPARFGRLDVTIELLKGMRNGSTCDYNGRTTSICFLFARKFLPNSLTRLMRFAPKVMGIQT</sequence>
<evidence type="ECO:0000256" key="3">
    <source>
        <dbReference type="ARBA" id="ARBA00022679"/>
    </source>
</evidence>
<dbReference type="GeneID" id="120103694"/>
<comment type="subcellular location">
    <subcellularLocation>
        <location evidence="1">Membrane</location>
        <topology evidence="1">Single-pass type II membrane protein</topology>
    </subcellularLocation>
</comment>
<dbReference type="Proteomes" id="UP000228380">
    <property type="component" value="Chromosome 9"/>
</dbReference>
<keyword evidence="4 6" id="KW-0472">Membrane</keyword>
<protein>
    <submittedName>
        <fullName evidence="8 9">Glycosyltransferase BC10-like</fullName>
    </submittedName>
</protein>
<name>A0A8B9AH61_PHODC</name>
<reference evidence="7" key="1">
    <citation type="journal article" date="2019" name="Nat. Commun.">
        <title>Genome-wide association mapping of date palm fruit traits.</title>
        <authorList>
            <person name="Hazzouri K.M."/>
            <person name="Gros-Balthazard M."/>
            <person name="Flowers J.M."/>
            <person name="Copetti D."/>
            <person name="Lemansour A."/>
            <person name="Lebrun M."/>
            <person name="Masmoudi K."/>
            <person name="Ferrand S."/>
            <person name="Dhar M.I."/>
            <person name="Fresquez Z.A."/>
            <person name="Rosas U."/>
            <person name="Zhang J."/>
            <person name="Talag J."/>
            <person name="Lee S."/>
            <person name="Kudrna D."/>
            <person name="Powell R.F."/>
            <person name="Leitch I.J."/>
            <person name="Krueger R.R."/>
            <person name="Wing R.A."/>
            <person name="Amiri K.M.A."/>
            <person name="Purugganan M.D."/>
        </authorList>
    </citation>
    <scope>NUCLEOTIDE SEQUENCE [LARGE SCALE GENOMIC DNA]</scope>
    <source>
        <strain evidence="7">cv. Khalas</strain>
    </source>
</reference>
<proteinExistence type="predicted"/>